<dbReference type="Pfam" id="PF13638">
    <property type="entry name" value="PIN_4"/>
    <property type="match status" value="1"/>
</dbReference>
<gene>
    <name evidence="4" type="primary">LOC117653553</name>
</gene>
<dbReference type="PROSITE" id="PS50020">
    <property type="entry name" value="WW_DOMAIN_2"/>
    <property type="match status" value="1"/>
</dbReference>
<keyword evidence="3" id="KW-1185">Reference proteome</keyword>
<dbReference type="GO" id="GO:0005634">
    <property type="term" value="C:nucleus"/>
    <property type="evidence" value="ECO:0007669"/>
    <property type="project" value="TreeGrafter"/>
</dbReference>
<dbReference type="InterPro" id="IPR036020">
    <property type="entry name" value="WW_dom_sf"/>
</dbReference>
<sequence length="849" mass="95235">MSESGEKRSLTTEKEWILKSSRSKPGKFYYFNVKTGESTWTRPGGYVLEEPADSKTTITRVPSKRKSDVNENHEQKKVKAHEPVNDCGIASTSTSSSGMENLSDNRKTVKRAETSHAAQTRRRRRSRPYDKARPPVGVPIEHNERAAVSSTSTSTSSSSQTSTVRNANKTSLVTVNTRNPFTECHTNSEGAVAIANVGEHLTSETVSSSHHGSVSKKSHVTRFKDTFKEKAQERLKKLQASLRKKQSKAVVKQLCSSNDSQKVVEKHLSSSNDSKKTVVSAKKDSKRKPSGQEHGPADRQLGDLEMNLKAGSLESPVGLDSQVIVHPLLVTVHPFAMASNNINHDMEAMEVEYMESEVLVDIEELRQKDVNVDLNNKPIFMDVDMEPVNGKSDPKSFTYIVLDTNILLSHLNFTAELLVSNLSGKGSAHLFIPWQVLHELDHLKDRGKSSIQPLARRAINFLHEKFSSKHSRIRGQKISEATKNTSNCADDNILQSCLQLKEQCFDVILVSNDINLRNKAIVSDVTAVSKDQLAGQIYEDKKDPLITDMPSNKNLILNKLAQDAQGERNKIYENLLIELKAIIKEILSEIVSKAMKEQYNHLWEKRTVIPPPWEHDQVLHCLSHHWLAICDDFIPPLIREAIRKLREFLKSMSKSYCLNISDLEEGLELTKAVFRGVSKKYRDKIDIAFLRLKELESKLCGDSSLAKDDNSSLIKYGNSPLTSLVAENDERIHLVLMCFEEAHNAALNICKSEYLTDSNEVRRAQCMMEAVGKLVHLLNVLLAIPISSLKEDSPAVNELVSLIKGDSSITPWDLILFLKSNSHRVLIENGIGQFTSFKIQLEHMLQRAI</sequence>
<dbReference type="CDD" id="cd00201">
    <property type="entry name" value="WW"/>
    <property type="match status" value="1"/>
</dbReference>
<dbReference type="Proteomes" id="UP000515158">
    <property type="component" value="Unplaced"/>
</dbReference>
<dbReference type="InterPro" id="IPR002716">
    <property type="entry name" value="PIN_dom"/>
</dbReference>
<dbReference type="InterPro" id="IPR052626">
    <property type="entry name" value="SWT1_Regulator"/>
</dbReference>
<dbReference type="RefSeq" id="XP_034255210.1">
    <property type="nucleotide sequence ID" value="XM_034399319.1"/>
</dbReference>
<dbReference type="AlphaFoldDB" id="A0A6P9ACJ9"/>
<dbReference type="SUPFAM" id="SSF88723">
    <property type="entry name" value="PIN domain-like"/>
    <property type="match status" value="1"/>
</dbReference>
<feature type="compositionally biased region" description="Basic and acidic residues" evidence="1">
    <location>
        <begin position="262"/>
        <end position="276"/>
    </location>
</feature>
<feature type="compositionally biased region" description="Basic and acidic residues" evidence="1">
    <location>
        <begin position="103"/>
        <end position="114"/>
    </location>
</feature>
<dbReference type="CTD" id="54823"/>
<feature type="compositionally biased region" description="Low complexity" evidence="1">
    <location>
        <begin position="149"/>
        <end position="163"/>
    </location>
</feature>
<dbReference type="InterPro" id="IPR001202">
    <property type="entry name" value="WW_dom"/>
</dbReference>
<feature type="compositionally biased region" description="Basic and acidic residues" evidence="1">
    <location>
        <begin position="65"/>
        <end position="84"/>
    </location>
</feature>
<evidence type="ECO:0000313" key="4">
    <source>
        <dbReference type="RefSeq" id="XP_034255210.1"/>
    </source>
</evidence>
<dbReference type="SUPFAM" id="SSF51045">
    <property type="entry name" value="WW domain"/>
    <property type="match status" value="1"/>
</dbReference>
<dbReference type="CDD" id="cd18727">
    <property type="entry name" value="PIN_Swt1-like"/>
    <property type="match status" value="1"/>
</dbReference>
<dbReference type="Gene3D" id="2.20.70.10">
    <property type="match status" value="1"/>
</dbReference>
<evidence type="ECO:0000313" key="3">
    <source>
        <dbReference type="Proteomes" id="UP000515158"/>
    </source>
</evidence>
<dbReference type="InterPro" id="IPR029060">
    <property type="entry name" value="PIN-like_dom_sf"/>
</dbReference>
<dbReference type="PANTHER" id="PTHR16161:SF0">
    <property type="entry name" value="TRANSCRIPTIONAL PROTEIN SWT1"/>
    <property type="match status" value="1"/>
</dbReference>
<dbReference type="PANTHER" id="PTHR16161">
    <property type="entry name" value="TRANSCRIPTIONAL PROTEIN SWT1"/>
    <property type="match status" value="1"/>
</dbReference>
<dbReference type="GeneID" id="117653553"/>
<dbReference type="InParanoid" id="A0A6P9ACJ9"/>
<evidence type="ECO:0000256" key="1">
    <source>
        <dbReference type="SAM" id="MobiDB-lite"/>
    </source>
</evidence>
<dbReference type="KEGG" id="tpal:117653553"/>
<dbReference type="Gene3D" id="3.40.50.1010">
    <property type="entry name" value="5'-nuclease"/>
    <property type="match status" value="1"/>
</dbReference>
<accession>A0A6P9ACJ9</accession>
<feature type="region of interest" description="Disordered" evidence="1">
    <location>
        <begin position="261"/>
        <end position="302"/>
    </location>
</feature>
<dbReference type="OrthoDB" id="548295at2759"/>
<dbReference type="SMART" id="SM00670">
    <property type="entry name" value="PINc"/>
    <property type="match status" value="1"/>
</dbReference>
<protein>
    <submittedName>
        <fullName evidence="4">Transcriptional protein SWT1 isoform X1</fullName>
    </submittedName>
</protein>
<name>A0A6P9ACJ9_THRPL</name>
<organism evidence="4">
    <name type="scientific">Thrips palmi</name>
    <name type="common">Melon thrips</name>
    <dbReference type="NCBI Taxonomy" id="161013"/>
    <lineage>
        <taxon>Eukaryota</taxon>
        <taxon>Metazoa</taxon>
        <taxon>Ecdysozoa</taxon>
        <taxon>Arthropoda</taxon>
        <taxon>Hexapoda</taxon>
        <taxon>Insecta</taxon>
        <taxon>Pterygota</taxon>
        <taxon>Neoptera</taxon>
        <taxon>Paraneoptera</taxon>
        <taxon>Thysanoptera</taxon>
        <taxon>Terebrantia</taxon>
        <taxon>Thripoidea</taxon>
        <taxon>Thripidae</taxon>
        <taxon>Thrips</taxon>
    </lineage>
</organism>
<reference evidence="4" key="1">
    <citation type="submission" date="2025-08" db="UniProtKB">
        <authorList>
            <consortium name="RefSeq"/>
        </authorList>
    </citation>
    <scope>IDENTIFICATION</scope>
    <source>
        <tissue evidence="4">Total insect</tissue>
    </source>
</reference>
<feature type="compositionally biased region" description="Polar residues" evidence="1">
    <location>
        <begin position="90"/>
        <end position="102"/>
    </location>
</feature>
<feature type="domain" description="WW" evidence="2">
    <location>
        <begin position="10"/>
        <end position="45"/>
    </location>
</feature>
<evidence type="ECO:0000259" key="2">
    <source>
        <dbReference type="PROSITE" id="PS50020"/>
    </source>
</evidence>
<feature type="region of interest" description="Disordered" evidence="1">
    <location>
        <begin position="40"/>
        <end position="171"/>
    </location>
</feature>
<proteinExistence type="predicted"/>